<dbReference type="InterPro" id="IPR000160">
    <property type="entry name" value="GGDEF_dom"/>
</dbReference>
<dbReference type="InterPro" id="IPR043128">
    <property type="entry name" value="Rev_trsase/Diguanyl_cyclase"/>
</dbReference>
<dbReference type="PANTHER" id="PTHR46663">
    <property type="entry name" value="DIGUANYLATE CYCLASE DGCT-RELATED"/>
    <property type="match status" value="1"/>
</dbReference>
<evidence type="ECO:0000259" key="2">
    <source>
        <dbReference type="PROSITE" id="PS50887"/>
    </source>
</evidence>
<dbReference type="InterPro" id="IPR052163">
    <property type="entry name" value="DGC-Regulatory_Protein"/>
</dbReference>
<evidence type="ECO:0000256" key="1">
    <source>
        <dbReference type="SAM" id="Phobius"/>
    </source>
</evidence>
<reference evidence="3 4" key="1">
    <citation type="submission" date="2018-08" db="EMBL/GenBank/DDBJ databases">
        <title>The multiple taxonomic identification of Sphingomonas gilva.</title>
        <authorList>
            <person name="Zhu D."/>
            <person name="Zheng S."/>
        </authorList>
    </citation>
    <scope>NUCLEOTIDE SEQUENCE [LARGE SCALE GENOMIC DNA]</scope>
    <source>
        <strain evidence="3 4">ZDH117</strain>
    </source>
</reference>
<keyword evidence="1" id="KW-0812">Transmembrane</keyword>
<dbReference type="Pfam" id="PF00990">
    <property type="entry name" value="GGDEF"/>
    <property type="match status" value="1"/>
</dbReference>
<keyword evidence="1" id="KW-1133">Transmembrane helix</keyword>
<evidence type="ECO:0000313" key="4">
    <source>
        <dbReference type="Proteomes" id="UP000266693"/>
    </source>
</evidence>
<feature type="transmembrane region" description="Helical" evidence="1">
    <location>
        <begin position="54"/>
        <end position="77"/>
    </location>
</feature>
<dbReference type="OrthoDB" id="9812260at2"/>
<proteinExistence type="predicted"/>
<comment type="caution">
    <text evidence="3">The sequence shown here is derived from an EMBL/GenBank/DDBJ whole genome shotgun (WGS) entry which is preliminary data.</text>
</comment>
<dbReference type="PANTHER" id="PTHR46663:SF2">
    <property type="entry name" value="GGDEF DOMAIN-CONTAINING PROTEIN"/>
    <property type="match status" value="1"/>
</dbReference>
<keyword evidence="1" id="KW-0472">Membrane</keyword>
<evidence type="ECO:0000313" key="3">
    <source>
        <dbReference type="EMBL" id="RHW18291.1"/>
    </source>
</evidence>
<dbReference type="SMART" id="SM00267">
    <property type="entry name" value="GGDEF"/>
    <property type="match status" value="1"/>
</dbReference>
<dbReference type="RefSeq" id="WP_118863480.1">
    <property type="nucleotide sequence ID" value="NZ_QWLV01000002.1"/>
</dbReference>
<feature type="transmembrane region" description="Helical" evidence="1">
    <location>
        <begin position="153"/>
        <end position="173"/>
    </location>
</feature>
<feature type="transmembrane region" description="Helical" evidence="1">
    <location>
        <begin position="20"/>
        <end position="48"/>
    </location>
</feature>
<dbReference type="CDD" id="cd01949">
    <property type="entry name" value="GGDEF"/>
    <property type="match status" value="1"/>
</dbReference>
<dbReference type="EMBL" id="QWLV01000002">
    <property type="protein sequence ID" value="RHW18291.1"/>
    <property type="molecule type" value="Genomic_DNA"/>
</dbReference>
<dbReference type="Gene3D" id="3.30.70.270">
    <property type="match status" value="1"/>
</dbReference>
<dbReference type="AlphaFoldDB" id="A0A396RX56"/>
<feature type="transmembrane region" description="Helical" evidence="1">
    <location>
        <begin position="122"/>
        <end position="141"/>
    </location>
</feature>
<dbReference type="PROSITE" id="PS50887">
    <property type="entry name" value="GGDEF"/>
    <property type="match status" value="1"/>
</dbReference>
<dbReference type="InterPro" id="IPR029787">
    <property type="entry name" value="Nucleotide_cyclase"/>
</dbReference>
<feature type="domain" description="GGDEF" evidence="2">
    <location>
        <begin position="250"/>
        <end position="383"/>
    </location>
</feature>
<dbReference type="Proteomes" id="UP000266693">
    <property type="component" value="Unassembled WGS sequence"/>
</dbReference>
<dbReference type="SUPFAM" id="SSF55073">
    <property type="entry name" value="Nucleotide cyclase"/>
    <property type="match status" value="1"/>
</dbReference>
<organism evidence="3 4">
    <name type="scientific">Sphingomonas gilva</name>
    <dbReference type="NCBI Taxonomy" id="2305907"/>
    <lineage>
        <taxon>Bacteria</taxon>
        <taxon>Pseudomonadati</taxon>
        <taxon>Pseudomonadota</taxon>
        <taxon>Alphaproteobacteria</taxon>
        <taxon>Sphingomonadales</taxon>
        <taxon>Sphingomonadaceae</taxon>
        <taxon>Sphingomonas</taxon>
    </lineage>
</organism>
<name>A0A396RX56_9SPHN</name>
<feature type="transmembrane region" description="Helical" evidence="1">
    <location>
        <begin position="179"/>
        <end position="203"/>
    </location>
</feature>
<dbReference type="NCBIfam" id="TIGR00254">
    <property type="entry name" value="GGDEF"/>
    <property type="match status" value="1"/>
</dbReference>
<keyword evidence="4" id="KW-1185">Reference proteome</keyword>
<feature type="transmembrane region" description="Helical" evidence="1">
    <location>
        <begin position="98"/>
        <end position="116"/>
    </location>
</feature>
<protein>
    <submittedName>
        <fullName evidence="3">GGDEF domain-containing protein</fullName>
    </submittedName>
</protein>
<accession>A0A396RX56</accession>
<sequence length="392" mass="42291">MLPHRMFFRPSRDIPNASYIEMVSILMAGKLPIVIVALTIIMLAGFSLSARLDWVIVGLTATILALLSMRFAMIGKFRREMSAGGLSIAPARTWERRYRAVVWPYAALLGLLNFRITTTGDLLAHMLVIAEIFGFCAGLVTRTSVRPKFCAGALMLAAIPTSAGFLTVAANAADGRSGFAYLAVASLIATYSVSSLESVSYLYRTILAQLTAKQQLAGLARLDPLTALPNRILMFEQLEALLHASKTSEELVALHLIDLDGFKGVNDRYGHPTGDAVLKLVGDRLGKILRAGDIAARLGGDEFAVIQVGLRSYREAEMLGHRIVRALGEAYPAQEHAIFIGASCGIALGPVDARTADLLVERADQALYAAKRAGRGKVHFWKSDIEPPAVAA</sequence>
<gene>
    <name evidence="3" type="ORF">D1610_07420</name>
</gene>